<dbReference type="Proteomes" id="UP001244011">
    <property type="component" value="Unassembled WGS sequence"/>
</dbReference>
<reference evidence="5" key="1">
    <citation type="submission" date="2023-06" db="EMBL/GenBank/DDBJ databases">
        <title>Genome-scale phylogeny and comparative genomics of the fungal order Sordariales.</title>
        <authorList>
            <consortium name="Lawrence Berkeley National Laboratory"/>
            <person name="Hensen N."/>
            <person name="Bonometti L."/>
            <person name="Westerberg I."/>
            <person name="Brannstrom I.O."/>
            <person name="Guillou S."/>
            <person name="Cros-Aarteil S."/>
            <person name="Calhoun S."/>
            <person name="Haridas S."/>
            <person name="Kuo A."/>
            <person name="Mondo S."/>
            <person name="Pangilinan J."/>
            <person name="Riley R."/>
            <person name="Labutti K."/>
            <person name="Andreopoulos B."/>
            <person name="Lipzen A."/>
            <person name="Chen C."/>
            <person name="Yanf M."/>
            <person name="Daum C."/>
            <person name="Ng V."/>
            <person name="Clum A."/>
            <person name="Steindorff A."/>
            <person name="Ohm R."/>
            <person name="Martin F."/>
            <person name="Silar P."/>
            <person name="Natvig D."/>
            <person name="Lalanne C."/>
            <person name="Gautier V."/>
            <person name="Ament-Velasquez S.L."/>
            <person name="Kruys A."/>
            <person name="Hutchinson M.I."/>
            <person name="Powell A.J."/>
            <person name="Barry K."/>
            <person name="Miller A.N."/>
            <person name="Grigoriev I.V."/>
            <person name="Debuchy R."/>
            <person name="Gladieux P."/>
            <person name="Thoren M.H."/>
            <person name="Johannesson H."/>
        </authorList>
    </citation>
    <scope>NUCLEOTIDE SEQUENCE</scope>
    <source>
        <strain evidence="5">8032-3</strain>
    </source>
</reference>
<dbReference type="SMART" id="SM00753">
    <property type="entry name" value="PAM"/>
    <property type="match status" value="1"/>
</dbReference>
<feature type="region of interest" description="Disordered" evidence="3">
    <location>
        <begin position="150"/>
        <end position="170"/>
    </location>
</feature>
<evidence type="ECO:0000313" key="5">
    <source>
        <dbReference type="EMBL" id="KAK1764847.1"/>
    </source>
</evidence>
<dbReference type="InterPro" id="IPR036388">
    <property type="entry name" value="WH-like_DNA-bd_sf"/>
</dbReference>
<dbReference type="Pfam" id="PF01399">
    <property type="entry name" value="PCI"/>
    <property type="match status" value="1"/>
</dbReference>
<dbReference type="EMBL" id="MU839018">
    <property type="protein sequence ID" value="KAK1764847.1"/>
    <property type="molecule type" value="Genomic_DNA"/>
</dbReference>
<comment type="similarity">
    <text evidence="1">Belongs to the CSN12 family.</text>
</comment>
<evidence type="ECO:0000256" key="1">
    <source>
        <dbReference type="ARBA" id="ARBA00025771"/>
    </source>
</evidence>
<dbReference type="PROSITE" id="PS50250">
    <property type="entry name" value="PCI"/>
    <property type="match status" value="1"/>
</dbReference>
<organism evidence="5 6">
    <name type="scientific">Phialemonium atrogriseum</name>
    <dbReference type="NCBI Taxonomy" id="1093897"/>
    <lineage>
        <taxon>Eukaryota</taxon>
        <taxon>Fungi</taxon>
        <taxon>Dikarya</taxon>
        <taxon>Ascomycota</taxon>
        <taxon>Pezizomycotina</taxon>
        <taxon>Sordariomycetes</taxon>
        <taxon>Sordariomycetidae</taxon>
        <taxon>Cephalothecales</taxon>
        <taxon>Cephalothecaceae</taxon>
        <taxon>Phialemonium</taxon>
    </lineage>
</organism>
<evidence type="ECO:0000313" key="6">
    <source>
        <dbReference type="Proteomes" id="UP001244011"/>
    </source>
</evidence>
<dbReference type="GeneID" id="85307993"/>
<evidence type="ECO:0000259" key="4">
    <source>
        <dbReference type="PROSITE" id="PS50250"/>
    </source>
</evidence>
<dbReference type="InterPro" id="IPR000717">
    <property type="entry name" value="PCI_dom"/>
</dbReference>
<dbReference type="AlphaFoldDB" id="A0AAJ0FEX5"/>
<gene>
    <name evidence="5" type="ORF">QBC33DRAFT_456322</name>
</gene>
<accession>A0AAJ0FEX5</accession>
<dbReference type="FunFam" id="1.10.10.10:FF:000366">
    <property type="entry name" value="COP9 signalosome complex subunit"/>
    <property type="match status" value="1"/>
</dbReference>
<feature type="domain" description="PCI" evidence="4">
    <location>
        <begin position="254"/>
        <end position="451"/>
    </location>
</feature>
<dbReference type="RefSeq" id="XP_060281060.1">
    <property type="nucleotide sequence ID" value="XM_060424806.1"/>
</dbReference>
<evidence type="ECO:0000256" key="3">
    <source>
        <dbReference type="SAM" id="MobiDB-lite"/>
    </source>
</evidence>
<comment type="caution">
    <text evidence="5">The sequence shown here is derived from an EMBL/GenBank/DDBJ whole genome shotgun (WGS) entry which is preliminary data.</text>
</comment>
<dbReference type="GO" id="GO:0003723">
    <property type="term" value="F:RNA binding"/>
    <property type="evidence" value="ECO:0007669"/>
    <property type="project" value="InterPro"/>
</dbReference>
<proteinExistence type="inferred from homology"/>
<dbReference type="PANTHER" id="PTHR12732:SF0">
    <property type="entry name" value="PCI DOMAIN-CONTAINING PROTEIN 2"/>
    <property type="match status" value="1"/>
</dbReference>
<protein>
    <recommendedName>
        <fullName evidence="2">Protein CSN12 homolog</fullName>
    </recommendedName>
</protein>
<sequence length="457" mass="51878">MDTIFQEFGEAFSRQNGYQISQTLTPELPNDMLRAIWKNATHHDVRGILKRGIQSSASASGFRLSNDEVQGWVEVYLAYWKATGELLAVQDQSAANGKSSWTTVYEIWREMCSLLIRGYNNHGFEAWTVPCLYVAGKHLRVFAIKADEERNSSSNNSNENAGATFQDDFDPESEKHQQLEDCARQLNRIFNLCLSDRAPLEESRKWGIYYVINLLFKTYFKLNSAPLSKNILKALSAGRGDMPPFSAFPKSQQVTFKYYEGVLSFLEEDYEVAEKHLTQAWGLCHKAAKRNKELILTYLIPCHLIRTHTLPSQKLLEPYPRLQGLFLPLSRCIKKGELHSYDLALQEGEAEFVKRRIYLTLERGRDIALRNLLRKVFMAGGFDEPKAPGDKPLRRSRIPVAEFAAAISLGSQERLDTDEVECLLANMIYKNLMKGYIARERGIVVLSKGGAFPGTGV</sequence>
<name>A0AAJ0FEX5_9PEZI</name>
<dbReference type="InterPro" id="IPR045114">
    <property type="entry name" value="Csn12-like"/>
</dbReference>
<evidence type="ECO:0000256" key="2">
    <source>
        <dbReference type="ARBA" id="ARBA00073854"/>
    </source>
</evidence>
<dbReference type="GO" id="GO:0003690">
    <property type="term" value="F:double-stranded DNA binding"/>
    <property type="evidence" value="ECO:0007669"/>
    <property type="project" value="InterPro"/>
</dbReference>
<dbReference type="PANTHER" id="PTHR12732">
    <property type="entry name" value="UNCHARACTERIZED PROTEASOME COMPONENT REGION PCI-CONTAINING"/>
    <property type="match status" value="1"/>
</dbReference>
<dbReference type="Gene3D" id="1.10.10.10">
    <property type="entry name" value="Winged helix-like DNA-binding domain superfamily/Winged helix DNA-binding domain"/>
    <property type="match status" value="1"/>
</dbReference>
<keyword evidence="6" id="KW-1185">Reference proteome</keyword>